<evidence type="ECO:0000259" key="9">
    <source>
        <dbReference type="SMART" id="SM00971"/>
    </source>
</evidence>
<dbReference type="GO" id="GO:0009001">
    <property type="term" value="F:serine O-acetyltransferase activity"/>
    <property type="evidence" value="ECO:0007669"/>
    <property type="project" value="UniProtKB-EC"/>
</dbReference>
<dbReference type="InterPro" id="IPR053376">
    <property type="entry name" value="Serine_acetyltransferase"/>
</dbReference>
<name>A0A9W7FCS9_9STRA</name>
<dbReference type="GO" id="GO:0006535">
    <property type="term" value="P:cysteine biosynthetic process from serine"/>
    <property type="evidence" value="ECO:0007669"/>
    <property type="project" value="InterPro"/>
</dbReference>
<evidence type="ECO:0000256" key="5">
    <source>
        <dbReference type="ARBA" id="ARBA00022679"/>
    </source>
</evidence>
<dbReference type="InterPro" id="IPR005881">
    <property type="entry name" value="Ser_O-AcTrfase"/>
</dbReference>
<dbReference type="EC" id="2.3.1.30" evidence="3"/>
<feature type="chain" id="PRO_5040797115" description="serine O-acetyltransferase" evidence="8">
    <location>
        <begin position="19"/>
        <end position="418"/>
    </location>
</feature>
<evidence type="ECO:0000256" key="1">
    <source>
        <dbReference type="ARBA" id="ARBA00004876"/>
    </source>
</evidence>
<comment type="pathway">
    <text evidence="1">Amino-acid biosynthesis; L-cysteine biosynthesis; L-cysteine from L-serine: step 1/2.</text>
</comment>
<evidence type="ECO:0000313" key="11">
    <source>
        <dbReference type="Proteomes" id="UP001165160"/>
    </source>
</evidence>
<evidence type="ECO:0000313" key="10">
    <source>
        <dbReference type="EMBL" id="GMI09819.1"/>
    </source>
</evidence>
<dbReference type="Gene3D" id="2.160.10.10">
    <property type="entry name" value="Hexapeptide repeat proteins"/>
    <property type="match status" value="1"/>
</dbReference>
<sequence length="418" mass="45214">MTIFRAILLLLLVSSSAGFILTPHTTQCGTLAVRQRGFINTKLYGDKNDDKESAKPTINWRNDTAFSDRPGASAAFDAEHFESGSGGRESLRSSSNSNYANATATQTPKYFTPLPLKRKSSSAAKSSVSTVKGEYRVTRLDGAAEYEDELWEELNREAEAEALREPLLVSFLYSSILNHETLESSISYHLANRLASASMSSTQVQSLFLEALEDDEIRNDIRRDLRAVEERDPACTGLPDVLLYFKGFHALVTHRVSNYLWKSGRFVLARFLQSQVNQIFQIDIHPNATIGGGIMLDHGTGIVVGETAIIGDNVSILHGVTLGGSGKASVDRHPKIGSGVLIGAGSSVLGNVRIGDGVQIGAGSLVVEDMEDYSVCVGVPAKVIGVVTPKSEGGESPAEKMEQTDVVISLFDENKFEI</sequence>
<dbReference type="Gene3D" id="1.10.3130.10">
    <property type="entry name" value="serine acetyltransferase, domain 1"/>
    <property type="match status" value="1"/>
</dbReference>
<comment type="similarity">
    <text evidence="2">Belongs to the transferase hexapeptide repeat family.</text>
</comment>
<evidence type="ECO:0000256" key="6">
    <source>
        <dbReference type="ARBA" id="ARBA00023315"/>
    </source>
</evidence>
<dbReference type="InterPro" id="IPR001451">
    <property type="entry name" value="Hexapep"/>
</dbReference>
<dbReference type="InterPro" id="IPR011004">
    <property type="entry name" value="Trimer_LpxA-like_sf"/>
</dbReference>
<dbReference type="PANTHER" id="PTHR42811">
    <property type="entry name" value="SERINE ACETYLTRANSFERASE"/>
    <property type="match status" value="1"/>
</dbReference>
<dbReference type="NCBIfam" id="NF041874">
    <property type="entry name" value="EPS_EpsC"/>
    <property type="match status" value="1"/>
</dbReference>
<gene>
    <name evidence="10" type="ORF">TrVE_jg7404</name>
</gene>
<dbReference type="CDD" id="cd03354">
    <property type="entry name" value="LbH_SAT"/>
    <property type="match status" value="1"/>
</dbReference>
<dbReference type="NCBIfam" id="TIGR01172">
    <property type="entry name" value="cysE"/>
    <property type="match status" value="1"/>
</dbReference>
<accession>A0A9W7FCS9</accession>
<evidence type="ECO:0000256" key="3">
    <source>
        <dbReference type="ARBA" id="ARBA00013266"/>
    </source>
</evidence>
<dbReference type="InterPro" id="IPR010493">
    <property type="entry name" value="Ser_AcTrfase_N"/>
</dbReference>
<keyword evidence="6" id="KW-0012">Acyltransferase</keyword>
<dbReference type="EMBL" id="BRXX01000406">
    <property type="protein sequence ID" value="GMI09819.1"/>
    <property type="molecule type" value="Genomic_DNA"/>
</dbReference>
<keyword evidence="8" id="KW-0732">Signal</keyword>
<dbReference type="SMART" id="SM00971">
    <property type="entry name" value="SATase_N"/>
    <property type="match status" value="1"/>
</dbReference>
<comment type="caution">
    <text evidence="10">The sequence shown here is derived from an EMBL/GenBank/DDBJ whole genome shotgun (WGS) entry which is preliminary data.</text>
</comment>
<evidence type="ECO:0000256" key="8">
    <source>
        <dbReference type="SAM" id="SignalP"/>
    </source>
</evidence>
<keyword evidence="11" id="KW-1185">Reference proteome</keyword>
<dbReference type="FunFam" id="2.160.10.10:FF:000002">
    <property type="entry name" value="Serine acetyltransferase"/>
    <property type="match status" value="1"/>
</dbReference>
<proteinExistence type="inferred from homology"/>
<dbReference type="Proteomes" id="UP001165160">
    <property type="component" value="Unassembled WGS sequence"/>
</dbReference>
<dbReference type="Pfam" id="PF00132">
    <property type="entry name" value="Hexapep"/>
    <property type="match status" value="1"/>
</dbReference>
<feature type="signal peptide" evidence="8">
    <location>
        <begin position="1"/>
        <end position="18"/>
    </location>
</feature>
<dbReference type="InterPro" id="IPR042122">
    <property type="entry name" value="Ser_AcTrfase_N_sf"/>
</dbReference>
<dbReference type="SUPFAM" id="SSF51161">
    <property type="entry name" value="Trimeric LpxA-like enzymes"/>
    <property type="match status" value="1"/>
</dbReference>
<feature type="compositionally biased region" description="Basic and acidic residues" evidence="7">
    <location>
        <begin position="45"/>
        <end position="54"/>
    </location>
</feature>
<evidence type="ECO:0000256" key="4">
    <source>
        <dbReference type="ARBA" id="ARBA00022605"/>
    </source>
</evidence>
<dbReference type="GO" id="GO:0005737">
    <property type="term" value="C:cytoplasm"/>
    <property type="evidence" value="ECO:0007669"/>
    <property type="project" value="InterPro"/>
</dbReference>
<evidence type="ECO:0000256" key="2">
    <source>
        <dbReference type="ARBA" id="ARBA00007274"/>
    </source>
</evidence>
<reference evidence="11" key="1">
    <citation type="journal article" date="2023" name="Commun. Biol.">
        <title>Genome analysis of Parmales, the sister group of diatoms, reveals the evolutionary specialization of diatoms from phago-mixotrophs to photoautotrophs.</title>
        <authorList>
            <person name="Ban H."/>
            <person name="Sato S."/>
            <person name="Yoshikawa S."/>
            <person name="Yamada K."/>
            <person name="Nakamura Y."/>
            <person name="Ichinomiya M."/>
            <person name="Sato N."/>
            <person name="Blanc-Mathieu R."/>
            <person name="Endo H."/>
            <person name="Kuwata A."/>
            <person name="Ogata H."/>
        </authorList>
    </citation>
    <scope>NUCLEOTIDE SEQUENCE [LARGE SCALE GENOMIC DNA]</scope>
    <source>
        <strain evidence="11">NIES 3699</strain>
    </source>
</reference>
<dbReference type="Pfam" id="PF06426">
    <property type="entry name" value="SATase_N"/>
    <property type="match status" value="1"/>
</dbReference>
<organism evidence="10 11">
    <name type="scientific">Triparma verrucosa</name>
    <dbReference type="NCBI Taxonomy" id="1606542"/>
    <lineage>
        <taxon>Eukaryota</taxon>
        <taxon>Sar</taxon>
        <taxon>Stramenopiles</taxon>
        <taxon>Ochrophyta</taxon>
        <taxon>Bolidophyceae</taxon>
        <taxon>Parmales</taxon>
        <taxon>Triparmaceae</taxon>
        <taxon>Triparma</taxon>
    </lineage>
</organism>
<dbReference type="InterPro" id="IPR045304">
    <property type="entry name" value="LbH_SAT"/>
</dbReference>
<protein>
    <recommendedName>
        <fullName evidence="3">serine O-acetyltransferase</fullName>
        <ecNumber evidence="3">2.3.1.30</ecNumber>
    </recommendedName>
</protein>
<evidence type="ECO:0000256" key="7">
    <source>
        <dbReference type="SAM" id="MobiDB-lite"/>
    </source>
</evidence>
<dbReference type="AlphaFoldDB" id="A0A9W7FCS9"/>
<feature type="region of interest" description="Disordered" evidence="7">
    <location>
        <begin position="45"/>
        <end position="66"/>
    </location>
</feature>
<keyword evidence="4" id="KW-0028">Amino-acid biosynthesis</keyword>
<feature type="domain" description="Serine acetyltransferase N-terminal" evidence="9">
    <location>
        <begin position="150"/>
        <end position="253"/>
    </location>
</feature>
<keyword evidence="5" id="KW-0808">Transferase</keyword>